<comment type="caution">
    <text evidence="3">The sequence shown here is derived from an EMBL/GenBank/DDBJ whole genome shotgun (WGS) entry which is preliminary data.</text>
</comment>
<dbReference type="Proteomes" id="UP001195483">
    <property type="component" value="Unassembled WGS sequence"/>
</dbReference>
<feature type="chain" id="PRO_5041972279" description="Ig-like domain-containing protein" evidence="1">
    <location>
        <begin position="21"/>
        <end position="514"/>
    </location>
</feature>
<dbReference type="SMART" id="SM00409">
    <property type="entry name" value="IG"/>
    <property type="match status" value="1"/>
</dbReference>
<dbReference type="SUPFAM" id="SSF48726">
    <property type="entry name" value="Immunoglobulin"/>
    <property type="match status" value="1"/>
</dbReference>
<accession>A0AAE0SUA0</accession>
<dbReference type="Gene3D" id="2.60.40.10">
    <property type="entry name" value="Immunoglobulins"/>
    <property type="match status" value="1"/>
</dbReference>
<reference evidence="3" key="1">
    <citation type="journal article" date="2021" name="Genome Biol. Evol.">
        <title>A High-Quality Reference Genome for a Parasitic Bivalve with Doubly Uniparental Inheritance (Bivalvia: Unionida).</title>
        <authorList>
            <person name="Smith C.H."/>
        </authorList>
    </citation>
    <scope>NUCLEOTIDE SEQUENCE</scope>
    <source>
        <strain evidence="3">CHS0354</strain>
    </source>
</reference>
<dbReference type="InterPro" id="IPR007110">
    <property type="entry name" value="Ig-like_dom"/>
</dbReference>
<evidence type="ECO:0000313" key="3">
    <source>
        <dbReference type="EMBL" id="KAK3598194.1"/>
    </source>
</evidence>
<name>A0AAE0SUA0_9BIVA</name>
<evidence type="ECO:0000256" key="1">
    <source>
        <dbReference type="SAM" id="SignalP"/>
    </source>
</evidence>
<keyword evidence="1" id="KW-0732">Signal</keyword>
<organism evidence="3 4">
    <name type="scientific">Potamilus streckersoni</name>
    <dbReference type="NCBI Taxonomy" id="2493646"/>
    <lineage>
        <taxon>Eukaryota</taxon>
        <taxon>Metazoa</taxon>
        <taxon>Spiralia</taxon>
        <taxon>Lophotrochozoa</taxon>
        <taxon>Mollusca</taxon>
        <taxon>Bivalvia</taxon>
        <taxon>Autobranchia</taxon>
        <taxon>Heteroconchia</taxon>
        <taxon>Palaeoheterodonta</taxon>
        <taxon>Unionida</taxon>
        <taxon>Unionoidea</taxon>
        <taxon>Unionidae</taxon>
        <taxon>Ambleminae</taxon>
        <taxon>Lampsilini</taxon>
        <taxon>Potamilus</taxon>
    </lineage>
</organism>
<protein>
    <recommendedName>
        <fullName evidence="2">Ig-like domain-containing protein</fullName>
    </recommendedName>
</protein>
<evidence type="ECO:0000313" key="4">
    <source>
        <dbReference type="Proteomes" id="UP001195483"/>
    </source>
</evidence>
<dbReference type="InterPro" id="IPR013783">
    <property type="entry name" value="Ig-like_fold"/>
</dbReference>
<evidence type="ECO:0000259" key="2">
    <source>
        <dbReference type="PROSITE" id="PS50835"/>
    </source>
</evidence>
<reference evidence="3" key="2">
    <citation type="journal article" date="2021" name="Genome Biol. Evol.">
        <title>Developing a high-quality reference genome for a parasitic bivalve with doubly uniparental inheritance (Bivalvia: Unionida).</title>
        <authorList>
            <person name="Smith C.H."/>
        </authorList>
    </citation>
    <scope>NUCLEOTIDE SEQUENCE</scope>
    <source>
        <strain evidence="3">CHS0354</strain>
        <tissue evidence="3">Mantle</tissue>
    </source>
</reference>
<dbReference type="InterPro" id="IPR003599">
    <property type="entry name" value="Ig_sub"/>
</dbReference>
<dbReference type="InterPro" id="IPR036179">
    <property type="entry name" value="Ig-like_dom_sf"/>
</dbReference>
<feature type="signal peptide" evidence="1">
    <location>
        <begin position="1"/>
        <end position="20"/>
    </location>
</feature>
<feature type="domain" description="Ig-like" evidence="2">
    <location>
        <begin position="15"/>
        <end position="127"/>
    </location>
</feature>
<gene>
    <name evidence="3" type="ORF">CHS0354_026187</name>
</gene>
<sequence>MAVVFYFLFFLVTFPNFGHSSNITIQPSMVQAMLLENVTLDCRVNTQDLNYIISKPVIWNHVSNSGVSRQMSIGFYLTANNTRFSLKYENAIGSTTDYSFQLQILGVMDQDDGKFVCQHTSNDSTISMKEVPFTVLHDIESITLEVRIANQTLTSNRSIQPKEPSVYETDVRSWVATCVVNGSNPEPVVKLRVDGNILSVQPNVTSRLVGLRRAFDVKFIQNVSLAGHMNKSVVDVICEAQLPGNRSQLRSAGIRLDVQPGISAVCYSREGKMIGDNVTINCFISANRTALDCSKVTLTNATGNEVLTKVGADSENPNFGRMSLSCDGSNTTRLQIIVTVNSLREVHFSTGLYLRYSSGEETTTTKLYFVLKESPVLADCPKVFANIGRRDLTVKCIVTIPSCSSIRWEGPWQGPPLENMDRKVDTVLGVLESSCKIVEENKKVGADLKISEVTEAIIQANINILYNNNVNLMRMPIQIEKENNKSSHGNSGTVPSERAINLIMLCVLLSVVYK</sequence>
<keyword evidence="4" id="KW-1185">Reference proteome</keyword>
<reference evidence="3" key="3">
    <citation type="submission" date="2023-05" db="EMBL/GenBank/DDBJ databases">
        <authorList>
            <person name="Smith C.H."/>
        </authorList>
    </citation>
    <scope>NUCLEOTIDE SEQUENCE</scope>
    <source>
        <strain evidence="3">CHS0354</strain>
        <tissue evidence="3">Mantle</tissue>
    </source>
</reference>
<dbReference type="PROSITE" id="PS50835">
    <property type="entry name" value="IG_LIKE"/>
    <property type="match status" value="1"/>
</dbReference>
<dbReference type="AlphaFoldDB" id="A0AAE0SUA0"/>
<dbReference type="EMBL" id="JAEAOA010001563">
    <property type="protein sequence ID" value="KAK3598194.1"/>
    <property type="molecule type" value="Genomic_DNA"/>
</dbReference>
<proteinExistence type="predicted"/>